<comment type="function">
    <text evidence="1 7">Tetrapolymerization of the monopyrrole PBG into the hydroxymethylbilane pre-uroporphyrinogen in several discrete steps.</text>
</comment>
<keyword evidence="4 7" id="KW-0808">Transferase</keyword>
<dbReference type="InterPro" id="IPR022418">
    <property type="entry name" value="Porphobilinogen_deaminase_C"/>
</dbReference>
<gene>
    <name evidence="7 10" type="primary">hemC</name>
    <name evidence="10" type="ORF">IAB37_08005</name>
</gene>
<dbReference type="PIRSF" id="PIRSF001438">
    <property type="entry name" value="4pyrrol_synth_OHMeBilane_synth"/>
    <property type="match status" value="1"/>
</dbReference>
<dbReference type="PANTHER" id="PTHR11557">
    <property type="entry name" value="PORPHOBILINOGEN DEAMINASE"/>
    <property type="match status" value="1"/>
</dbReference>
<dbReference type="SUPFAM" id="SSF53850">
    <property type="entry name" value="Periplasmic binding protein-like II"/>
    <property type="match status" value="1"/>
</dbReference>
<evidence type="ECO:0000256" key="5">
    <source>
        <dbReference type="ARBA" id="ARBA00023244"/>
    </source>
</evidence>
<dbReference type="EMBL" id="DVHA01000258">
    <property type="protein sequence ID" value="HIR61499.1"/>
    <property type="molecule type" value="Genomic_DNA"/>
</dbReference>
<dbReference type="AlphaFoldDB" id="A0A9D1DYI1"/>
<dbReference type="InterPro" id="IPR036803">
    <property type="entry name" value="Porphobilinogen_deaminase_C_sf"/>
</dbReference>
<evidence type="ECO:0000256" key="2">
    <source>
        <dbReference type="ARBA" id="ARBA00004735"/>
    </source>
</evidence>
<evidence type="ECO:0000256" key="1">
    <source>
        <dbReference type="ARBA" id="ARBA00002869"/>
    </source>
</evidence>
<comment type="caution">
    <text evidence="10">The sequence shown here is derived from an EMBL/GenBank/DDBJ whole genome shotgun (WGS) entry which is preliminary data.</text>
</comment>
<dbReference type="Proteomes" id="UP000824241">
    <property type="component" value="Unassembled WGS sequence"/>
</dbReference>
<dbReference type="InterPro" id="IPR000860">
    <property type="entry name" value="HemC"/>
</dbReference>
<evidence type="ECO:0000256" key="4">
    <source>
        <dbReference type="ARBA" id="ARBA00022679"/>
    </source>
</evidence>
<dbReference type="HAMAP" id="MF_00260">
    <property type="entry name" value="Porphobil_deam"/>
    <property type="match status" value="1"/>
</dbReference>
<dbReference type="CDD" id="cd00494">
    <property type="entry name" value="PBP2_HMBS"/>
    <property type="match status" value="1"/>
</dbReference>
<dbReference type="Gene3D" id="3.30.160.40">
    <property type="entry name" value="Porphobilinogen deaminase, C-terminal domain"/>
    <property type="match status" value="1"/>
</dbReference>
<dbReference type="GO" id="GO:0004418">
    <property type="term" value="F:hydroxymethylbilane synthase activity"/>
    <property type="evidence" value="ECO:0007669"/>
    <property type="project" value="UniProtKB-UniRule"/>
</dbReference>
<evidence type="ECO:0000313" key="10">
    <source>
        <dbReference type="EMBL" id="HIR61499.1"/>
    </source>
</evidence>
<protein>
    <recommendedName>
        <fullName evidence="7">Porphobilinogen deaminase</fullName>
        <shortName evidence="7">PBG</shortName>
        <ecNumber evidence="7">2.5.1.61</ecNumber>
    </recommendedName>
    <alternativeName>
        <fullName evidence="7">Hydroxymethylbilane synthase</fullName>
        <shortName evidence="7">HMBS</shortName>
    </alternativeName>
    <alternativeName>
        <fullName evidence="7">Pre-uroporphyrinogen synthase</fullName>
    </alternativeName>
</protein>
<dbReference type="EC" id="2.5.1.61" evidence="7"/>
<dbReference type="Pfam" id="PF03900">
    <property type="entry name" value="Porphobil_deamC"/>
    <property type="match status" value="1"/>
</dbReference>
<sequence length="296" mass="31766">MNKILRIGTRDSKLALVQTEIVAGAIRKLNPGLQVELVTMKTTGDKILDRTLDKVGGKGLFVKELDEALLSGRADLTVHSYKDMPMELNPLLPVVALSPREDPRDCLILPESGVMGSGPIGSSSLRRRHQLPALFPGYETKPVRGNVLTRLRKLEEEGFSALVLAVSGMKRLGLENRISRVFTPDEMVPAASQGILAVQGRAGEDYSFLAAFDSAESRVCSAAERAFVRALDGGCSTPTAAYAELEGGEVLLRTFYVAPDGRQIKRKAAAPIAEAEALGIRLAKETLLAAGTEGRA</sequence>
<comment type="cofactor">
    <cofactor evidence="7">
        <name>dipyrromethane</name>
        <dbReference type="ChEBI" id="CHEBI:60342"/>
    </cofactor>
    <text evidence="7">Binds 1 dipyrromethane group covalently.</text>
</comment>
<evidence type="ECO:0000256" key="7">
    <source>
        <dbReference type="HAMAP-Rule" id="MF_00260"/>
    </source>
</evidence>
<comment type="similarity">
    <text evidence="3 7">Belongs to the HMBS family.</text>
</comment>
<dbReference type="Pfam" id="PF01379">
    <property type="entry name" value="Porphobil_deam"/>
    <property type="match status" value="1"/>
</dbReference>
<reference evidence="10" key="1">
    <citation type="submission" date="2020-10" db="EMBL/GenBank/DDBJ databases">
        <authorList>
            <person name="Gilroy R."/>
        </authorList>
    </citation>
    <scope>NUCLEOTIDE SEQUENCE</scope>
    <source>
        <strain evidence="10">CHK189-12415</strain>
    </source>
</reference>
<evidence type="ECO:0000259" key="9">
    <source>
        <dbReference type="Pfam" id="PF03900"/>
    </source>
</evidence>
<dbReference type="Gene3D" id="3.40.190.10">
    <property type="entry name" value="Periplasmic binding protein-like II"/>
    <property type="match status" value="2"/>
</dbReference>
<feature type="domain" description="Porphobilinogen deaminase N-terminal" evidence="8">
    <location>
        <begin position="5"/>
        <end position="204"/>
    </location>
</feature>
<comment type="miscellaneous">
    <text evidence="7">The porphobilinogen subunits are added to the dipyrromethane group.</text>
</comment>
<reference evidence="10" key="2">
    <citation type="journal article" date="2021" name="PeerJ">
        <title>Extensive microbial diversity within the chicken gut microbiome revealed by metagenomics and culture.</title>
        <authorList>
            <person name="Gilroy R."/>
            <person name="Ravi A."/>
            <person name="Getino M."/>
            <person name="Pursley I."/>
            <person name="Horton D.L."/>
            <person name="Alikhan N.F."/>
            <person name="Baker D."/>
            <person name="Gharbi K."/>
            <person name="Hall N."/>
            <person name="Watson M."/>
            <person name="Adriaenssens E.M."/>
            <person name="Foster-Nyarko E."/>
            <person name="Jarju S."/>
            <person name="Secka A."/>
            <person name="Antonio M."/>
            <person name="Oren A."/>
            <person name="Chaudhuri R.R."/>
            <person name="La Ragione R."/>
            <person name="Hildebrand F."/>
            <person name="Pallen M.J."/>
        </authorList>
    </citation>
    <scope>NUCLEOTIDE SEQUENCE</scope>
    <source>
        <strain evidence="10">CHK189-12415</strain>
    </source>
</reference>
<dbReference type="SUPFAM" id="SSF54782">
    <property type="entry name" value="Porphobilinogen deaminase (hydroxymethylbilane synthase), C-terminal domain"/>
    <property type="match status" value="1"/>
</dbReference>
<feature type="modified residue" description="S-(dipyrrolylmethanemethyl)cysteine" evidence="7">
    <location>
        <position position="235"/>
    </location>
</feature>
<evidence type="ECO:0000256" key="6">
    <source>
        <dbReference type="ARBA" id="ARBA00048169"/>
    </source>
</evidence>
<accession>A0A9D1DYI1</accession>
<dbReference type="GO" id="GO:0005737">
    <property type="term" value="C:cytoplasm"/>
    <property type="evidence" value="ECO:0007669"/>
    <property type="project" value="UniProtKB-UniRule"/>
</dbReference>
<dbReference type="InterPro" id="IPR022417">
    <property type="entry name" value="Porphobilin_deaminase_N"/>
</dbReference>
<keyword evidence="5 7" id="KW-0627">Porphyrin biosynthesis</keyword>
<dbReference type="NCBIfam" id="TIGR00212">
    <property type="entry name" value="hemC"/>
    <property type="match status" value="1"/>
</dbReference>
<dbReference type="FunFam" id="3.40.190.10:FF:000004">
    <property type="entry name" value="Porphobilinogen deaminase"/>
    <property type="match status" value="1"/>
</dbReference>
<comment type="pathway">
    <text evidence="2">Porphyrin-containing compound metabolism; protoporphyrin-IX biosynthesis; coproporphyrinogen-III from 5-aminolevulinate: step 2/4.</text>
</comment>
<evidence type="ECO:0000256" key="3">
    <source>
        <dbReference type="ARBA" id="ARBA00005638"/>
    </source>
</evidence>
<dbReference type="PANTHER" id="PTHR11557:SF0">
    <property type="entry name" value="PORPHOBILINOGEN DEAMINASE"/>
    <property type="match status" value="1"/>
</dbReference>
<comment type="catalytic activity">
    <reaction evidence="6 7">
        <text>4 porphobilinogen + H2O = hydroxymethylbilane + 4 NH4(+)</text>
        <dbReference type="Rhea" id="RHEA:13185"/>
        <dbReference type="ChEBI" id="CHEBI:15377"/>
        <dbReference type="ChEBI" id="CHEBI:28938"/>
        <dbReference type="ChEBI" id="CHEBI:57845"/>
        <dbReference type="ChEBI" id="CHEBI:58126"/>
        <dbReference type="EC" id="2.5.1.61"/>
    </reaction>
</comment>
<organism evidence="10 11">
    <name type="scientific">Candidatus Faecivivens stercoravium</name>
    <dbReference type="NCBI Taxonomy" id="2840803"/>
    <lineage>
        <taxon>Bacteria</taxon>
        <taxon>Bacillati</taxon>
        <taxon>Bacillota</taxon>
        <taxon>Clostridia</taxon>
        <taxon>Eubacteriales</taxon>
        <taxon>Oscillospiraceae</taxon>
        <taxon>Oscillospiraceae incertae sedis</taxon>
        <taxon>Candidatus Faecivivens</taxon>
    </lineage>
</organism>
<dbReference type="PRINTS" id="PR00151">
    <property type="entry name" value="PORPHBDMNASE"/>
</dbReference>
<comment type="subunit">
    <text evidence="7">Monomer.</text>
</comment>
<evidence type="ECO:0000313" key="11">
    <source>
        <dbReference type="Proteomes" id="UP000824241"/>
    </source>
</evidence>
<feature type="domain" description="Porphobilinogen deaminase C-terminal" evidence="9">
    <location>
        <begin position="220"/>
        <end position="286"/>
    </location>
</feature>
<name>A0A9D1DYI1_9FIRM</name>
<evidence type="ECO:0000259" key="8">
    <source>
        <dbReference type="Pfam" id="PF01379"/>
    </source>
</evidence>
<proteinExistence type="inferred from homology"/>
<dbReference type="GO" id="GO:0006782">
    <property type="term" value="P:protoporphyrinogen IX biosynthetic process"/>
    <property type="evidence" value="ECO:0007669"/>
    <property type="project" value="UniProtKB-UniRule"/>
</dbReference>